<dbReference type="AlphaFoldDB" id="A0A438JGH8"/>
<dbReference type="PANTHER" id="PTHR31384">
    <property type="entry name" value="AUXIN RESPONSE FACTOR 4-RELATED"/>
    <property type="match status" value="1"/>
</dbReference>
<comment type="caution">
    <text evidence="3">The sequence shown here is derived from an EMBL/GenBank/DDBJ whole genome shotgun (WGS) entry which is preliminary data.</text>
</comment>
<dbReference type="InterPro" id="IPR044835">
    <property type="entry name" value="ARF_plant"/>
</dbReference>
<dbReference type="PANTHER" id="PTHR31384:SF8">
    <property type="entry name" value="AUXIN RESPONSE FACTOR 11"/>
    <property type="match status" value="1"/>
</dbReference>
<dbReference type="GO" id="GO:0009725">
    <property type="term" value="P:response to hormone"/>
    <property type="evidence" value="ECO:0007669"/>
    <property type="project" value="InterPro"/>
</dbReference>
<dbReference type="InterPro" id="IPR053793">
    <property type="entry name" value="PB1-like"/>
</dbReference>
<dbReference type="EMBL" id="QGNW01000043">
    <property type="protein sequence ID" value="RVX08066.1"/>
    <property type="molecule type" value="Genomic_DNA"/>
</dbReference>
<sequence length="372" mass="42105">MGNHRSGLKREQRFCCENERETSGCLGMRRLAGDSLEEITKEGNRVAGEKEAEENQLRKGKRENNKKSSTPCWRGSLSGMFIVDFPFIPTGVAVGRAIDLTALEGYDELISELEKMFEIKGEFCHRNKWEVVFIDDEGDMMLAGDDSWQFTGTIDEPTTIQRLERVSPWDIEPFLASASFNLTQPPVKIKRPGPLDLPFAENTSSLVPSLFWYTVSALSHELIQLGGVTEIQNNEIQVLRPPKLKEIDGNVIHNSNCGSSIRQPEDIWFSFLSVNVSLNLFQDLTEDNNTVSTRSILCGYNISLSSRPNNDLISYQLFYEVGLHPGVLNVDFGFGPTVGAAISSHMDVDKRFKLFRFWDFPSVDDFFFREHL</sequence>
<dbReference type="GO" id="GO:0016491">
    <property type="term" value="F:oxidoreductase activity"/>
    <property type="evidence" value="ECO:0007669"/>
    <property type="project" value="InterPro"/>
</dbReference>
<gene>
    <name evidence="3" type="primary">ARF18_8</name>
    <name evidence="3" type="ORF">CK203_014902</name>
</gene>
<dbReference type="Gene3D" id="3.10.20.90">
    <property type="entry name" value="Phosphatidylinositol 3-kinase Catalytic Subunit, Chain A, domain 1"/>
    <property type="match status" value="1"/>
</dbReference>
<organism evidence="3 4">
    <name type="scientific">Vitis vinifera</name>
    <name type="common">Grape</name>
    <dbReference type="NCBI Taxonomy" id="29760"/>
    <lineage>
        <taxon>Eukaryota</taxon>
        <taxon>Viridiplantae</taxon>
        <taxon>Streptophyta</taxon>
        <taxon>Embryophyta</taxon>
        <taxon>Tracheophyta</taxon>
        <taxon>Spermatophyta</taxon>
        <taxon>Magnoliopsida</taxon>
        <taxon>eudicotyledons</taxon>
        <taxon>Gunneridae</taxon>
        <taxon>Pentapetalae</taxon>
        <taxon>rosids</taxon>
        <taxon>Vitales</taxon>
        <taxon>Vitaceae</taxon>
        <taxon>Viteae</taxon>
        <taxon>Vitis</taxon>
    </lineage>
</organism>
<evidence type="ECO:0000313" key="3">
    <source>
        <dbReference type="EMBL" id="RVX08066.1"/>
    </source>
</evidence>
<dbReference type="InterPro" id="IPR016162">
    <property type="entry name" value="Ald_DH_N"/>
</dbReference>
<dbReference type="PROSITE" id="PS51745">
    <property type="entry name" value="PB1"/>
    <property type="match status" value="1"/>
</dbReference>
<feature type="region of interest" description="Disordered" evidence="1">
    <location>
        <begin position="40"/>
        <end position="70"/>
    </location>
</feature>
<dbReference type="GO" id="GO:0006355">
    <property type="term" value="P:regulation of DNA-templated transcription"/>
    <property type="evidence" value="ECO:0007669"/>
    <property type="project" value="InterPro"/>
</dbReference>
<accession>A0A438JGH8</accession>
<feature type="compositionally biased region" description="Basic and acidic residues" evidence="1">
    <location>
        <begin position="40"/>
        <end position="66"/>
    </location>
</feature>
<evidence type="ECO:0000313" key="4">
    <source>
        <dbReference type="Proteomes" id="UP000288805"/>
    </source>
</evidence>
<dbReference type="Gene3D" id="3.40.605.10">
    <property type="entry name" value="Aldehyde Dehydrogenase, Chain A, domain 1"/>
    <property type="match status" value="1"/>
</dbReference>
<reference evidence="3 4" key="1">
    <citation type="journal article" date="2018" name="PLoS Genet.">
        <title>Population sequencing reveals clonal diversity and ancestral inbreeding in the grapevine cultivar Chardonnay.</title>
        <authorList>
            <person name="Roach M.J."/>
            <person name="Johnson D.L."/>
            <person name="Bohlmann J."/>
            <person name="van Vuuren H.J."/>
            <person name="Jones S.J."/>
            <person name="Pretorius I.S."/>
            <person name="Schmidt S.A."/>
            <person name="Borneman A.R."/>
        </authorList>
    </citation>
    <scope>NUCLEOTIDE SEQUENCE [LARGE SCALE GENOMIC DNA]</scope>
    <source>
        <strain evidence="4">cv. Chardonnay</strain>
        <tissue evidence="3">Leaf</tissue>
    </source>
</reference>
<protein>
    <submittedName>
        <fullName evidence="3">Auxin response factor 18</fullName>
    </submittedName>
</protein>
<feature type="domain" description="PB1" evidence="2">
    <location>
        <begin position="78"/>
        <end position="165"/>
    </location>
</feature>
<dbReference type="Proteomes" id="UP000288805">
    <property type="component" value="Unassembled WGS sequence"/>
</dbReference>
<name>A0A438JGH8_VITVI</name>
<dbReference type="SUPFAM" id="SSF54277">
    <property type="entry name" value="CAD &amp; PB1 domains"/>
    <property type="match status" value="1"/>
</dbReference>
<dbReference type="GO" id="GO:0003677">
    <property type="term" value="F:DNA binding"/>
    <property type="evidence" value="ECO:0007669"/>
    <property type="project" value="InterPro"/>
</dbReference>
<evidence type="ECO:0000256" key="1">
    <source>
        <dbReference type="SAM" id="MobiDB-lite"/>
    </source>
</evidence>
<evidence type="ECO:0000259" key="2">
    <source>
        <dbReference type="PROSITE" id="PS51745"/>
    </source>
</evidence>
<proteinExistence type="predicted"/>